<dbReference type="Pfam" id="PF07695">
    <property type="entry name" value="7TMR-DISM_7TM"/>
    <property type="match status" value="1"/>
</dbReference>
<evidence type="ECO:0000259" key="4">
    <source>
        <dbReference type="PROSITE" id="PS50887"/>
    </source>
</evidence>
<dbReference type="InterPro" id="IPR050469">
    <property type="entry name" value="Diguanylate_Cyclase"/>
</dbReference>
<keyword evidence="3" id="KW-0472">Membrane</keyword>
<feature type="domain" description="GGDEF" evidence="4">
    <location>
        <begin position="440"/>
        <end position="574"/>
    </location>
</feature>
<feature type="transmembrane region" description="Helical" evidence="3">
    <location>
        <begin position="258"/>
        <end position="278"/>
    </location>
</feature>
<dbReference type="InterPro" id="IPR011623">
    <property type="entry name" value="7TMR_DISM_rcpt_extracell_dom1"/>
</dbReference>
<feature type="transmembrane region" description="Helical" evidence="3">
    <location>
        <begin position="192"/>
        <end position="213"/>
    </location>
</feature>
<dbReference type="SMART" id="SM00267">
    <property type="entry name" value="GGDEF"/>
    <property type="match status" value="1"/>
</dbReference>
<dbReference type="Gene3D" id="3.30.70.270">
    <property type="match status" value="1"/>
</dbReference>
<feature type="transmembrane region" description="Helical" evidence="3">
    <location>
        <begin position="312"/>
        <end position="335"/>
    </location>
</feature>
<proteinExistence type="predicted"/>
<dbReference type="CDD" id="cd01949">
    <property type="entry name" value="GGDEF"/>
    <property type="match status" value="1"/>
</dbReference>
<dbReference type="InterPro" id="IPR029787">
    <property type="entry name" value="Nucleotide_cyclase"/>
</dbReference>
<dbReference type="NCBIfam" id="TIGR00254">
    <property type="entry name" value="GGDEF"/>
    <property type="match status" value="1"/>
</dbReference>
<feature type="transmembrane region" description="Helical" evidence="3">
    <location>
        <begin position="285"/>
        <end position="306"/>
    </location>
</feature>
<dbReference type="InterPro" id="IPR011622">
    <property type="entry name" value="7TMR_DISM_rcpt_extracell_dom2"/>
</dbReference>
<dbReference type="EC" id="2.7.7.65" evidence="1"/>
<comment type="caution">
    <text evidence="5">The sequence shown here is derived from an EMBL/GenBank/DDBJ whole genome shotgun (WGS) entry which is preliminary data.</text>
</comment>
<dbReference type="Pfam" id="PF07696">
    <property type="entry name" value="7TMR-DISMED2"/>
    <property type="match status" value="1"/>
</dbReference>
<reference evidence="5 6" key="1">
    <citation type="submission" date="2019-08" db="EMBL/GenBank/DDBJ databases">
        <title>Microbe sample from Colwellia echini.</title>
        <authorList>
            <person name="Christiansen L."/>
            <person name="Pathiraja D."/>
            <person name="Schultz-Johansen M."/>
            <person name="Choi I.-G."/>
            <person name="Stougaard P."/>
        </authorList>
    </citation>
    <scope>NUCLEOTIDE SEQUENCE [LARGE SCALE GENOMIC DNA]</scope>
    <source>
        <strain evidence="5 6">A3</strain>
    </source>
</reference>
<evidence type="ECO:0000256" key="2">
    <source>
        <dbReference type="ARBA" id="ARBA00034247"/>
    </source>
</evidence>
<feature type="transmembrane region" description="Helical" evidence="3">
    <location>
        <begin position="342"/>
        <end position="367"/>
    </location>
</feature>
<evidence type="ECO:0000256" key="3">
    <source>
        <dbReference type="SAM" id="Phobius"/>
    </source>
</evidence>
<dbReference type="RefSeq" id="WP_101343192.1">
    <property type="nucleotide sequence ID" value="NZ_PJAI02000001.1"/>
</dbReference>
<evidence type="ECO:0000313" key="5">
    <source>
        <dbReference type="EMBL" id="TYK67042.1"/>
    </source>
</evidence>
<name>A0ABY3N1D8_9GAMM</name>
<dbReference type="Gene3D" id="2.60.40.2380">
    <property type="match status" value="1"/>
</dbReference>
<evidence type="ECO:0000313" key="6">
    <source>
        <dbReference type="Proteomes" id="UP000815846"/>
    </source>
</evidence>
<sequence>MNYSIKQYVFFLIIIATTLFSRLGYSQPLDVSQQNNLAVGSYATIITERINESDQATSVEAILMRFRQGEGYQAKTNYLNFGFDDKGKWLVIPIKNNSLSTINKRISLETSWLDSIDIYHFDNDKLLLKQQLGDQYPYSERVIDSRYFELDIDFPIKDSLLLVRISSPDPLVVPLYIRDNESRYQALTTETYRYGIVYGAIIALMLYNFLIAISMKSRSNLLYSVYMLAFLMMNTAYTGHGFSWFWSESVTFQKWSNTLFMSGHIITGLLFSLEFLYLKQYCKPLYRLVLIYLGLMAGAILLSILFNDHAASIRLVFVNTIIFSMLVILIGGVAIKKKIPLAYYFFFATLMGISGALVTSATVWGLIEYNSIAYLAIEIGILLEALLLSLALAAKFNQIEAEKNLAMKLANLDPLTQINNRRALYVDFEKILASPLNNKMEVSVIMIDLDNFKILNDTQGHDMGDTVLKDVARILVQESRPNDIIARWGGEEFIAILPNTALATAVVIAEKYRLAINKDVTLHAAEKTIISASIGVATKYIHSNKDNTELKMLINLADKQLYKAKNLGKNCVVF</sequence>
<organism evidence="5 6">
    <name type="scientific">Colwellia echini</name>
    <dbReference type="NCBI Taxonomy" id="1982103"/>
    <lineage>
        <taxon>Bacteria</taxon>
        <taxon>Pseudomonadati</taxon>
        <taxon>Pseudomonadota</taxon>
        <taxon>Gammaproteobacteria</taxon>
        <taxon>Alteromonadales</taxon>
        <taxon>Colwelliaceae</taxon>
        <taxon>Colwellia</taxon>
    </lineage>
</organism>
<dbReference type="PANTHER" id="PTHR45138:SF9">
    <property type="entry name" value="DIGUANYLATE CYCLASE DGCM-RELATED"/>
    <property type="match status" value="1"/>
</dbReference>
<gene>
    <name evidence="5" type="ORF">CWS31_000415</name>
</gene>
<dbReference type="InterPro" id="IPR000160">
    <property type="entry name" value="GGDEF_dom"/>
</dbReference>
<dbReference type="EMBL" id="PJAI02000001">
    <property type="protein sequence ID" value="TYK67042.1"/>
    <property type="molecule type" value="Genomic_DNA"/>
</dbReference>
<dbReference type="PANTHER" id="PTHR45138">
    <property type="entry name" value="REGULATORY COMPONENTS OF SENSORY TRANSDUCTION SYSTEM"/>
    <property type="match status" value="1"/>
</dbReference>
<keyword evidence="3" id="KW-0812">Transmembrane</keyword>
<feature type="transmembrane region" description="Helical" evidence="3">
    <location>
        <begin position="373"/>
        <end position="394"/>
    </location>
</feature>
<dbReference type="Pfam" id="PF00990">
    <property type="entry name" value="GGDEF"/>
    <property type="match status" value="1"/>
</dbReference>
<dbReference type="SUPFAM" id="SSF55073">
    <property type="entry name" value="Nucleotide cyclase"/>
    <property type="match status" value="1"/>
</dbReference>
<dbReference type="InterPro" id="IPR043128">
    <property type="entry name" value="Rev_trsase/Diguanyl_cyclase"/>
</dbReference>
<protein>
    <recommendedName>
        <fullName evidence="1">diguanylate cyclase</fullName>
        <ecNumber evidence="1">2.7.7.65</ecNumber>
    </recommendedName>
</protein>
<feature type="transmembrane region" description="Helical" evidence="3">
    <location>
        <begin position="225"/>
        <end position="246"/>
    </location>
</feature>
<accession>A0ABY3N1D8</accession>
<dbReference type="Proteomes" id="UP000815846">
    <property type="component" value="Unassembled WGS sequence"/>
</dbReference>
<dbReference type="PROSITE" id="PS50887">
    <property type="entry name" value="GGDEF"/>
    <property type="match status" value="1"/>
</dbReference>
<keyword evidence="3" id="KW-1133">Transmembrane helix</keyword>
<keyword evidence="6" id="KW-1185">Reference proteome</keyword>
<comment type="catalytic activity">
    <reaction evidence="2">
        <text>2 GTP = 3',3'-c-di-GMP + 2 diphosphate</text>
        <dbReference type="Rhea" id="RHEA:24898"/>
        <dbReference type="ChEBI" id="CHEBI:33019"/>
        <dbReference type="ChEBI" id="CHEBI:37565"/>
        <dbReference type="ChEBI" id="CHEBI:58805"/>
        <dbReference type="EC" id="2.7.7.65"/>
    </reaction>
</comment>
<evidence type="ECO:0000256" key="1">
    <source>
        <dbReference type="ARBA" id="ARBA00012528"/>
    </source>
</evidence>